<reference evidence="2" key="2">
    <citation type="submission" date="2020-09" db="EMBL/GenBank/DDBJ databases">
        <authorList>
            <person name="Sun Q."/>
            <person name="Zhou Y."/>
        </authorList>
    </citation>
    <scope>NUCLEOTIDE SEQUENCE</scope>
    <source>
        <strain evidence="2">CGMCC 1.12785</strain>
    </source>
</reference>
<feature type="region of interest" description="Disordered" evidence="1">
    <location>
        <begin position="1"/>
        <end position="105"/>
    </location>
</feature>
<evidence type="ECO:0000313" key="3">
    <source>
        <dbReference type="Proteomes" id="UP000616114"/>
    </source>
</evidence>
<sequence length="105" mass="11256">MRGGQFGGDAPGVPVRQSEEDDVVPGQDLRGGGLDGHVRIADQMRLMGAKRRSRAAGTGHRCNVEHRRAGEQPEDFSPGIAGSPRHGYGQGRHMNNHTLSAVIIH</sequence>
<accession>A0A8J2U0I7</accession>
<dbReference type="Proteomes" id="UP000616114">
    <property type="component" value="Unassembled WGS sequence"/>
</dbReference>
<dbReference type="EMBL" id="BMFY01000015">
    <property type="protein sequence ID" value="GGA24897.1"/>
    <property type="molecule type" value="Genomic_DNA"/>
</dbReference>
<protein>
    <submittedName>
        <fullName evidence="2">Uncharacterized protein</fullName>
    </submittedName>
</protein>
<reference evidence="2" key="1">
    <citation type="journal article" date="2014" name="Int. J. Syst. Evol. Microbiol.">
        <title>Complete genome sequence of Corynebacterium casei LMG S-19264T (=DSM 44701T), isolated from a smear-ripened cheese.</title>
        <authorList>
            <consortium name="US DOE Joint Genome Institute (JGI-PGF)"/>
            <person name="Walter F."/>
            <person name="Albersmeier A."/>
            <person name="Kalinowski J."/>
            <person name="Ruckert C."/>
        </authorList>
    </citation>
    <scope>NUCLEOTIDE SEQUENCE</scope>
    <source>
        <strain evidence="2">CGMCC 1.12785</strain>
    </source>
</reference>
<comment type="caution">
    <text evidence="2">The sequence shown here is derived from an EMBL/GenBank/DDBJ whole genome shotgun (WGS) entry which is preliminary data.</text>
</comment>
<proteinExistence type="predicted"/>
<evidence type="ECO:0000256" key="1">
    <source>
        <dbReference type="SAM" id="MobiDB-lite"/>
    </source>
</evidence>
<feature type="compositionally biased region" description="Gly residues" evidence="1">
    <location>
        <begin position="1"/>
        <end position="10"/>
    </location>
</feature>
<gene>
    <name evidence="2" type="ORF">GCM10011333_29920</name>
</gene>
<name>A0A8J2U0I7_9MICO</name>
<dbReference type="AlphaFoldDB" id="A0A8J2U0I7"/>
<evidence type="ECO:0000313" key="2">
    <source>
        <dbReference type="EMBL" id="GGA24897.1"/>
    </source>
</evidence>
<organism evidence="2 3">
    <name type="scientific">Sediminivirga luteola</name>
    <dbReference type="NCBI Taxonomy" id="1774748"/>
    <lineage>
        <taxon>Bacteria</taxon>
        <taxon>Bacillati</taxon>
        <taxon>Actinomycetota</taxon>
        <taxon>Actinomycetes</taxon>
        <taxon>Micrococcales</taxon>
        <taxon>Brevibacteriaceae</taxon>
        <taxon>Sediminivirga</taxon>
    </lineage>
</organism>
<feature type="compositionally biased region" description="Basic and acidic residues" evidence="1">
    <location>
        <begin position="62"/>
        <end position="71"/>
    </location>
</feature>
<keyword evidence="3" id="KW-1185">Reference proteome</keyword>